<comment type="caution">
    <text evidence="1">The sequence shown here is derived from an EMBL/GenBank/DDBJ whole genome shotgun (WGS) entry which is preliminary data.</text>
</comment>
<name>A0ABR8DN54_9NOSO</name>
<accession>A0ABR8DN54</accession>
<reference evidence="1 2" key="1">
    <citation type="journal article" date="2020" name="ISME J.">
        <title>Comparative genomics reveals insights into cyanobacterial evolution and habitat adaptation.</title>
        <authorList>
            <person name="Chen M.Y."/>
            <person name="Teng W.K."/>
            <person name="Zhao L."/>
            <person name="Hu C.X."/>
            <person name="Zhou Y.K."/>
            <person name="Han B.P."/>
            <person name="Song L.R."/>
            <person name="Shu W.S."/>
        </authorList>
    </citation>
    <scope>NUCLEOTIDE SEQUENCE [LARGE SCALE GENOMIC DNA]</scope>
    <source>
        <strain evidence="1 2">FACHB-838</strain>
    </source>
</reference>
<keyword evidence="2" id="KW-1185">Reference proteome</keyword>
<dbReference type="EMBL" id="JACJSI010000026">
    <property type="protein sequence ID" value="MBD2530881.1"/>
    <property type="molecule type" value="Genomic_DNA"/>
</dbReference>
<protein>
    <submittedName>
        <fullName evidence="1">Uncharacterized protein</fullName>
    </submittedName>
</protein>
<evidence type="ECO:0000313" key="2">
    <source>
        <dbReference type="Proteomes" id="UP000623440"/>
    </source>
</evidence>
<dbReference type="Proteomes" id="UP000623440">
    <property type="component" value="Unassembled WGS sequence"/>
</dbReference>
<sequence>MNQNTDKFIFPEKGFYLVVDKVAETDYFLDMLKNKQDSYQEFKYIFSAFVSAARSITFCLQAVMSKYPGFNEWYPQQQEKLKSSNLAKYFVELRNQVQKTGTIPITHSGFFGGQPLEIVYSYRFEFTKDLNVKDIPDGEVLPLCHNYFTEVLEIICKCYRKCDVYVDPRIIFTVKGLEKLGWSIEDLEEALGFPRGYTDIEDWPEDNRTEIRLQVLSRYGSDEELEYFLSKYKITG</sequence>
<organism evidence="1 2">
    <name type="scientific">Nostoc flagelliforme FACHB-838</name>
    <dbReference type="NCBI Taxonomy" id="2692904"/>
    <lineage>
        <taxon>Bacteria</taxon>
        <taxon>Bacillati</taxon>
        <taxon>Cyanobacteriota</taxon>
        <taxon>Cyanophyceae</taxon>
        <taxon>Nostocales</taxon>
        <taxon>Nostocaceae</taxon>
        <taxon>Nostoc</taxon>
    </lineage>
</organism>
<evidence type="ECO:0000313" key="1">
    <source>
        <dbReference type="EMBL" id="MBD2530881.1"/>
    </source>
</evidence>
<proteinExistence type="predicted"/>
<dbReference type="RefSeq" id="WP_190941548.1">
    <property type="nucleotide sequence ID" value="NZ_JACJSI010000026.1"/>
</dbReference>
<gene>
    <name evidence="1" type="ORF">H6G97_15355</name>
</gene>